<feature type="compositionally biased region" description="Pro residues" evidence="1">
    <location>
        <begin position="248"/>
        <end position="257"/>
    </location>
</feature>
<dbReference type="PANTHER" id="PTHR35526:SF3">
    <property type="entry name" value="ANTI-SIGMA-F FACTOR RSBW"/>
    <property type="match status" value="1"/>
</dbReference>
<feature type="region of interest" description="Disordered" evidence="1">
    <location>
        <begin position="233"/>
        <end position="257"/>
    </location>
</feature>
<accession>A0A380P4R3</accession>
<feature type="compositionally biased region" description="Low complexity" evidence="1">
    <location>
        <begin position="54"/>
        <end position="64"/>
    </location>
</feature>
<feature type="compositionally biased region" description="Low complexity" evidence="1">
    <location>
        <begin position="32"/>
        <end position="43"/>
    </location>
</feature>
<dbReference type="Gene3D" id="3.30.565.10">
    <property type="entry name" value="Histidine kinase-like ATPase, C-terminal domain"/>
    <property type="match status" value="1"/>
</dbReference>
<dbReference type="GeneID" id="95071526"/>
<feature type="region of interest" description="Disordered" evidence="1">
    <location>
        <begin position="16"/>
        <end position="82"/>
    </location>
</feature>
<dbReference type="InterPro" id="IPR036890">
    <property type="entry name" value="HATPase_C_sf"/>
</dbReference>
<organism evidence="2 3">
    <name type="scientific">Streptomyces griseus</name>
    <dbReference type="NCBI Taxonomy" id="1911"/>
    <lineage>
        <taxon>Bacteria</taxon>
        <taxon>Bacillati</taxon>
        <taxon>Actinomycetota</taxon>
        <taxon>Actinomycetes</taxon>
        <taxon>Kitasatosporales</taxon>
        <taxon>Streptomycetaceae</taxon>
        <taxon>Streptomyces</taxon>
    </lineage>
</organism>
<sequence>MSLSYDSTEPTAEAVITTAAAGAAPPVPVPGPGTLAAPEALAPPATPERPRAAPPAGRTAPEAARTVSLTGAPRSGTDGGHAVRVARAGRAAEPAAPAGTLTFDTTRADRLYRLDLRIGADRIDRVRRIAAAHLGHWGLERQTGPLGKALAELLGNVVRHVGEDAPCTVELRLSGRRLTVSVADTCTTMPRRLPRGGGLARIGVLCDSWGSCHTESGKVVWCTRRVDLPQGAAGLPGTPQPLLRGARPCPPPAVSVG</sequence>
<dbReference type="InterPro" id="IPR050267">
    <property type="entry name" value="Anti-sigma-factor_SerPK"/>
</dbReference>
<evidence type="ECO:0000313" key="2">
    <source>
        <dbReference type="EMBL" id="SUP59867.1"/>
    </source>
</evidence>
<protein>
    <submittedName>
        <fullName evidence="2">Regulatory protein</fullName>
    </submittedName>
</protein>
<reference evidence="2 3" key="1">
    <citation type="submission" date="2018-06" db="EMBL/GenBank/DDBJ databases">
        <authorList>
            <consortium name="Pathogen Informatics"/>
            <person name="Doyle S."/>
        </authorList>
    </citation>
    <scope>NUCLEOTIDE SEQUENCE [LARGE SCALE GENOMIC DNA]</scope>
    <source>
        <strain evidence="2 3">NCTC7807</strain>
    </source>
</reference>
<dbReference type="CDD" id="cd16936">
    <property type="entry name" value="HATPase_RsbW-like"/>
    <property type="match status" value="1"/>
</dbReference>
<gene>
    <name evidence="2" type="ORF">NCTC7807_03927</name>
</gene>
<evidence type="ECO:0000256" key="1">
    <source>
        <dbReference type="SAM" id="MobiDB-lite"/>
    </source>
</evidence>
<dbReference type="SUPFAM" id="SSF55874">
    <property type="entry name" value="ATPase domain of HSP90 chaperone/DNA topoisomerase II/histidine kinase"/>
    <property type="match status" value="1"/>
</dbReference>
<dbReference type="AlphaFoldDB" id="A0A380P4R3"/>
<dbReference type="Proteomes" id="UP000254150">
    <property type="component" value="Unassembled WGS sequence"/>
</dbReference>
<proteinExistence type="predicted"/>
<dbReference type="PANTHER" id="PTHR35526">
    <property type="entry name" value="ANTI-SIGMA-F FACTOR RSBW-RELATED"/>
    <property type="match status" value="1"/>
</dbReference>
<name>A0A380P4R3_STRGR</name>
<evidence type="ECO:0000313" key="3">
    <source>
        <dbReference type="Proteomes" id="UP000254150"/>
    </source>
</evidence>
<dbReference type="EMBL" id="UHID01000007">
    <property type="protein sequence ID" value="SUP59867.1"/>
    <property type="molecule type" value="Genomic_DNA"/>
</dbReference>
<dbReference type="RefSeq" id="WP_100457279.1">
    <property type="nucleotide sequence ID" value="NZ_UHID01000007.1"/>
</dbReference>